<dbReference type="Pfam" id="PF00134">
    <property type="entry name" value="Cyclin_N"/>
    <property type="match status" value="1"/>
</dbReference>
<reference evidence="5" key="2">
    <citation type="journal article" date="2024" name="Plant">
        <title>Genomic evolution and insights into agronomic trait innovations of Sesamum species.</title>
        <authorList>
            <person name="Miao H."/>
            <person name="Wang L."/>
            <person name="Qu L."/>
            <person name="Liu H."/>
            <person name="Sun Y."/>
            <person name="Le M."/>
            <person name="Wang Q."/>
            <person name="Wei S."/>
            <person name="Zheng Y."/>
            <person name="Lin W."/>
            <person name="Duan Y."/>
            <person name="Cao H."/>
            <person name="Xiong S."/>
            <person name="Wang X."/>
            <person name="Wei L."/>
            <person name="Li C."/>
            <person name="Ma Q."/>
            <person name="Ju M."/>
            <person name="Zhao R."/>
            <person name="Li G."/>
            <person name="Mu C."/>
            <person name="Tian Q."/>
            <person name="Mei H."/>
            <person name="Zhang T."/>
            <person name="Gao T."/>
            <person name="Zhang H."/>
        </authorList>
    </citation>
    <scope>NUCLEOTIDE SEQUENCE</scope>
    <source>
        <strain evidence="5">G02</strain>
    </source>
</reference>
<dbReference type="Gene3D" id="1.10.472.10">
    <property type="entry name" value="Cyclin-like"/>
    <property type="match status" value="4"/>
</dbReference>
<accession>A0AAW2JIU8</accession>
<dbReference type="InterPro" id="IPR036915">
    <property type="entry name" value="Cyclin-like_sf"/>
</dbReference>
<keyword evidence="1" id="KW-0132">Cell division</keyword>
<feature type="non-terminal residue" evidence="5">
    <location>
        <position position="232"/>
    </location>
</feature>
<dbReference type="EMBL" id="JACGWJ010000217">
    <property type="protein sequence ID" value="KAL0294147.1"/>
    <property type="molecule type" value="Genomic_DNA"/>
</dbReference>
<comment type="caution">
    <text evidence="5">The sequence shown here is derived from an EMBL/GenBank/DDBJ whole genome shotgun (WGS) entry which is preliminary data.</text>
</comment>
<reference evidence="5" key="1">
    <citation type="submission" date="2020-06" db="EMBL/GenBank/DDBJ databases">
        <authorList>
            <person name="Li T."/>
            <person name="Hu X."/>
            <person name="Zhang T."/>
            <person name="Song X."/>
            <person name="Zhang H."/>
            <person name="Dai N."/>
            <person name="Sheng W."/>
            <person name="Hou X."/>
            <person name="Wei L."/>
        </authorList>
    </citation>
    <scope>NUCLEOTIDE SEQUENCE</scope>
    <source>
        <strain evidence="5">G02</strain>
        <tissue evidence="5">Leaf</tissue>
    </source>
</reference>
<protein>
    <submittedName>
        <fullName evidence="5">Cyclin-D4-1</fullName>
    </submittedName>
</protein>
<organism evidence="5">
    <name type="scientific">Sesamum radiatum</name>
    <name type="common">Black benniseed</name>
    <dbReference type="NCBI Taxonomy" id="300843"/>
    <lineage>
        <taxon>Eukaryota</taxon>
        <taxon>Viridiplantae</taxon>
        <taxon>Streptophyta</taxon>
        <taxon>Embryophyta</taxon>
        <taxon>Tracheophyta</taxon>
        <taxon>Spermatophyta</taxon>
        <taxon>Magnoliopsida</taxon>
        <taxon>eudicotyledons</taxon>
        <taxon>Gunneridae</taxon>
        <taxon>Pentapetalae</taxon>
        <taxon>asterids</taxon>
        <taxon>lamiids</taxon>
        <taxon>Lamiales</taxon>
        <taxon>Pedaliaceae</taxon>
        <taxon>Sesamum</taxon>
    </lineage>
</organism>
<sequence>MVDNSSFDSAATDLLCDEGSKGLCFDDDDDGGGLFEPFNDQSHHESNGEKEVIFSNGGPDSEALMYLPCLSEECICWMVERERVHLPRDDYLSRLRSGELDVRLRRKALDWMFKACAHYNFGELCLCSAMSYVDRFLSVYDLPGDSLERMSSLDHLFWQRGLMKQAGETKFLFDGKTIQRMEILVLNRLHWKIKAYTPCNFVDYYLRKTNDNEFPSGPLINRSLQNHPKHTR</sequence>
<keyword evidence="2" id="KW-0195">Cyclin</keyword>
<evidence type="ECO:0000256" key="3">
    <source>
        <dbReference type="ARBA" id="ARBA00023306"/>
    </source>
</evidence>
<evidence type="ECO:0000313" key="5">
    <source>
        <dbReference type="EMBL" id="KAL0294147.1"/>
    </source>
</evidence>
<dbReference type="AlphaFoldDB" id="A0AAW2JIU8"/>
<dbReference type="PROSITE" id="PS00292">
    <property type="entry name" value="CYCLINS"/>
    <property type="match status" value="1"/>
</dbReference>
<keyword evidence="3" id="KW-0131">Cell cycle</keyword>
<dbReference type="SUPFAM" id="SSF47954">
    <property type="entry name" value="Cyclin-like"/>
    <property type="match status" value="1"/>
</dbReference>
<evidence type="ECO:0000256" key="1">
    <source>
        <dbReference type="ARBA" id="ARBA00022618"/>
    </source>
</evidence>
<dbReference type="InterPro" id="IPR006671">
    <property type="entry name" value="Cyclin_N"/>
</dbReference>
<evidence type="ECO:0000256" key="2">
    <source>
        <dbReference type="ARBA" id="ARBA00023127"/>
    </source>
</evidence>
<feature type="domain" description="Cyclin N-terminal" evidence="4">
    <location>
        <begin position="75"/>
        <end position="149"/>
    </location>
</feature>
<name>A0AAW2JIU8_SESRA</name>
<dbReference type="GO" id="GO:0051301">
    <property type="term" value="P:cell division"/>
    <property type="evidence" value="ECO:0007669"/>
    <property type="project" value="UniProtKB-KW"/>
</dbReference>
<dbReference type="PANTHER" id="PTHR10177">
    <property type="entry name" value="CYCLINS"/>
    <property type="match status" value="1"/>
</dbReference>
<dbReference type="InterPro" id="IPR039361">
    <property type="entry name" value="Cyclin"/>
</dbReference>
<proteinExistence type="predicted"/>
<dbReference type="InterPro" id="IPR048258">
    <property type="entry name" value="Cyclins_cyclin-box"/>
</dbReference>
<gene>
    <name evidence="5" type="ORF">Sradi_6901500</name>
</gene>
<evidence type="ECO:0000259" key="4">
    <source>
        <dbReference type="Pfam" id="PF00134"/>
    </source>
</evidence>